<accession>A0A7W7FZP9</accession>
<evidence type="ECO:0000313" key="3">
    <source>
        <dbReference type="EMBL" id="MBB4692303.1"/>
    </source>
</evidence>
<name>A0A7W7FZP9_9ACTN</name>
<keyword evidence="4" id="KW-1185">Reference proteome</keyword>
<dbReference type="InterPro" id="IPR042001">
    <property type="entry name" value="Sortase_F"/>
</dbReference>
<evidence type="ECO:0008006" key="5">
    <source>
        <dbReference type="Google" id="ProtNLM"/>
    </source>
</evidence>
<dbReference type="RefSeq" id="WP_184951033.1">
    <property type="nucleotide sequence ID" value="NZ_BOMC01000079.1"/>
</dbReference>
<proteinExistence type="predicted"/>
<gene>
    <name evidence="3" type="ORF">BKA14_002451</name>
</gene>
<protein>
    <recommendedName>
        <fullName evidence="5">Sortase family protein</fullName>
    </recommendedName>
</protein>
<reference evidence="3 4" key="1">
    <citation type="submission" date="2020-08" db="EMBL/GenBank/DDBJ databases">
        <title>Sequencing the genomes of 1000 actinobacteria strains.</title>
        <authorList>
            <person name="Klenk H.-P."/>
        </authorList>
    </citation>
    <scope>NUCLEOTIDE SEQUENCE [LARGE SCALE GENOMIC DNA]</scope>
    <source>
        <strain evidence="3 4">DSM 45518</strain>
    </source>
</reference>
<dbReference type="InterPro" id="IPR023365">
    <property type="entry name" value="Sortase_dom-sf"/>
</dbReference>
<dbReference type="InterPro" id="IPR001261">
    <property type="entry name" value="ArgE/DapE_CS"/>
</dbReference>
<dbReference type="GO" id="GO:0016787">
    <property type="term" value="F:hydrolase activity"/>
    <property type="evidence" value="ECO:0007669"/>
    <property type="project" value="UniProtKB-KW"/>
</dbReference>
<evidence type="ECO:0000256" key="1">
    <source>
        <dbReference type="ARBA" id="ARBA00022801"/>
    </source>
</evidence>
<dbReference type="InterPro" id="IPR005754">
    <property type="entry name" value="Sortase"/>
</dbReference>
<comment type="caution">
    <text evidence="3">The sequence shown here is derived from an EMBL/GenBank/DDBJ whole genome shotgun (WGS) entry which is preliminary data.</text>
</comment>
<evidence type="ECO:0000256" key="2">
    <source>
        <dbReference type="SAM" id="MobiDB-lite"/>
    </source>
</evidence>
<dbReference type="Proteomes" id="UP000542742">
    <property type="component" value="Unassembled WGS sequence"/>
</dbReference>
<dbReference type="AlphaFoldDB" id="A0A7W7FZP9"/>
<evidence type="ECO:0000313" key="4">
    <source>
        <dbReference type="Proteomes" id="UP000542742"/>
    </source>
</evidence>
<dbReference type="Gene3D" id="2.40.260.10">
    <property type="entry name" value="Sortase"/>
    <property type="match status" value="1"/>
</dbReference>
<dbReference type="EMBL" id="JACHMF010000001">
    <property type="protein sequence ID" value="MBB4692303.1"/>
    <property type="molecule type" value="Genomic_DNA"/>
</dbReference>
<organism evidence="3 4">
    <name type="scientific">Paractinoplanes abujensis</name>
    <dbReference type="NCBI Taxonomy" id="882441"/>
    <lineage>
        <taxon>Bacteria</taxon>
        <taxon>Bacillati</taxon>
        <taxon>Actinomycetota</taxon>
        <taxon>Actinomycetes</taxon>
        <taxon>Micromonosporales</taxon>
        <taxon>Micromonosporaceae</taxon>
        <taxon>Paractinoplanes</taxon>
    </lineage>
</organism>
<dbReference type="CDD" id="cd05829">
    <property type="entry name" value="Sortase_F"/>
    <property type="match status" value="1"/>
</dbReference>
<dbReference type="PROSITE" id="PS00758">
    <property type="entry name" value="ARGE_DAPE_CPG2_1"/>
    <property type="match status" value="1"/>
</dbReference>
<feature type="compositionally biased region" description="Low complexity" evidence="2">
    <location>
        <begin position="44"/>
        <end position="67"/>
    </location>
</feature>
<keyword evidence="1" id="KW-0378">Hydrolase</keyword>
<dbReference type="Pfam" id="PF04203">
    <property type="entry name" value="Sortase"/>
    <property type="match status" value="1"/>
</dbReference>
<feature type="region of interest" description="Disordered" evidence="2">
    <location>
        <begin position="41"/>
        <end position="67"/>
    </location>
</feature>
<dbReference type="SUPFAM" id="SSF63817">
    <property type="entry name" value="Sortase"/>
    <property type="match status" value="1"/>
</dbReference>
<sequence length="238" mass="24356">MTMRDAGRRVAGLAALVVGLTALAIGVATLHEPGRVPTSAGALPGVSPSSAVPGAVPSSAVPGVSPSSAVPGVSFSSAATRAAPPKPAGPVPEMPGRVVIPGLKVDAPVDPAGVERGGELRIPADPARLGWWIGSARPGVSRGTVLIAGHVDTAEDGRGALYSLETLPMGARIEVRAGRTTYEYRAVARRSFVKRQLPADVFSTATSPRLVLITCGGDFRDGSYSHNVLVYAEPVSRR</sequence>